<dbReference type="OrthoDB" id="42889at2759"/>
<dbReference type="PANTHER" id="PTHR13271">
    <property type="entry name" value="UNCHARACTERIZED PUTATIVE METHYLTRANSFERASE"/>
    <property type="match status" value="1"/>
</dbReference>
<dbReference type="SUPFAM" id="SSF81822">
    <property type="entry name" value="RuBisCo LSMT C-terminal, substrate-binding domain"/>
    <property type="match status" value="1"/>
</dbReference>
<dbReference type="AlphaFoldDB" id="A0A4V3SI47"/>
<dbReference type="InParanoid" id="A0A4V3SI47"/>
<sequence>MSDDTAAKDFRDLIDWVVSNGGYIHPNLRFSHASTAGDASGSSLITTTDIDPDTELLRCPHVCNISVEKARAGFSEKFSDAVPPHALLCFFVAKQKLLGKESFWEPYIRVLPKTFDTLLYFSDEDFQFLQGCNLSRQHAEERREEWQAEWKTALKALEAAGEDPAPYTWDLILWSATVLTTRSFLGSLLRPTTSSPKPTDSHPVLFPLVDSLNHRPLTPITWSPSTTCLSLFPNTPISASSELYNNYGPKPNAELLMGYGFSLASNPCDHYPLVINPPLSPSQRKIRTLQLQSLSLPPSDNGQYSITISTSPIIPPSLITLFRLLTATPNELPLLQITPTSPISLRNELSTHSQLLMALRMKLPAITNPLPHPPKNSRQKFATIYRESQAMILKSALTETKTRLHDIYSTGTSSGALISLTTALSDPTFSAAIEACFGTAGESELEEEDQEDIVFVLYICWKYLHRSEPGNEKWAQWVERIIRDRVYGTPDDEPEEGVDEIFEAIFPAAGEAAPEVFADPEGGRWCVELVAWALRVFQGEGINAVGVGEADADVYVIELRS</sequence>
<evidence type="ECO:0000256" key="3">
    <source>
        <dbReference type="ARBA" id="ARBA00022691"/>
    </source>
</evidence>
<dbReference type="FunCoup" id="A0A4V3SI47">
    <property type="interactions" value="368"/>
</dbReference>
<evidence type="ECO:0000313" key="4">
    <source>
        <dbReference type="EMBL" id="TGZ78704.1"/>
    </source>
</evidence>
<keyword evidence="1" id="KW-0489">Methyltransferase</keyword>
<dbReference type="EMBL" id="ML220138">
    <property type="protein sequence ID" value="TGZ78704.1"/>
    <property type="molecule type" value="Genomic_DNA"/>
</dbReference>
<dbReference type="InterPro" id="IPR044432">
    <property type="entry name" value="Set10/Efm1_SET"/>
</dbReference>
<evidence type="ECO:0000256" key="1">
    <source>
        <dbReference type="ARBA" id="ARBA00022603"/>
    </source>
</evidence>
<dbReference type="CDD" id="cd19180">
    <property type="entry name" value="SET_SpSET10-like"/>
    <property type="match status" value="1"/>
</dbReference>
<dbReference type="GO" id="GO:0032259">
    <property type="term" value="P:methylation"/>
    <property type="evidence" value="ECO:0007669"/>
    <property type="project" value="UniProtKB-KW"/>
</dbReference>
<keyword evidence="5" id="KW-1185">Reference proteome</keyword>
<dbReference type="Gene3D" id="3.90.1410.10">
    <property type="entry name" value="set domain protein methyltransferase, domain 1"/>
    <property type="match status" value="1"/>
</dbReference>
<evidence type="ECO:0000256" key="2">
    <source>
        <dbReference type="ARBA" id="ARBA00022679"/>
    </source>
</evidence>
<organism evidence="4 5">
    <name type="scientific">Ascodesmis nigricans</name>
    <dbReference type="NCBI Taxonomy" id="341454"/>
    <lineage>
        <taxon>Eukaryota</taxon>
        <taxon>Fungi</taxon>
        <taxon>Dikarya</taxon>
        <taxon>Ascomycota</taxon>
        <taxon>Pezizomycotina</taxon>
        <taxon>Pezizomycetes</taxon>
        <taxon>Pezizales</taxon>
        <taxon>Ascodesmidaceae</taxon>
        <taxon>Ascodesmis</taxon>
    </lineage>
</organism>
<dbReference type="SUPFAM" id="SSF82199">
    <property type="entry name" value="SET domain"/>
    <property type="match status" value="1"/>
</dbReference>
<dbReference type="Gene3D" id="3.90.1420.10">
    <property type="entry name" value="Rubisco LSMT, substrate-binding domain"/>
    <property type="match status" value="1"/>
</dbReference>
<name>A0A4V3SI47_9PEZI</name>
<dbReference type="Proteomes" id="UP000298138">
    <property type="component" value="Unassembled WGS sequence"/>
</dbReference>
<gene>
    <name evidence="4" type="ORF">EX30DRAFT_397552</name>
</gene>
<dbReference type="PANTHER" id="PTHR13271:SF147">
    <property type="entry name" value="PROTEIN-LYSINE N-METHYLTRANSFERASE EFM1-RELATED"/>
    <property type="match status" value="1"/>
</dbReference>
<dbReference type="InterPro" id="IPR046341">
    <property type="entry name" value="SET_dom_sf"/>
</dbReference>
<reference evidence="4 5" key="1">
    <citation type="submission" date="2019-04" db="EMBL/GenBank/DDBJ databases">
        <title>Comparative genomics and transcriptomics to analyze fruiting body development in filamentous ascomycetes.</title>
        <authorList>
            <consortium name="DOE Joint Genome Institute"/>
            <person name="Lutkenhaus R."/>
            <person name="Traeger S."/>
            <person name="Breuer J."/>
            <person name="Kuo A."/>
            <person name="Lipzen A."/>
            <person name="Pangilinan J."/>
            <person name="Dilworth D."/>
            <person name="Sandor L."/>
            <person name="Poggeler S."/>
            <person name="Barry K."/>
            <person name="Grigoriev I.V."/>
            <person name="Nowrousian M."/>
        </authorList>
    </citation>
    <scope>NUCLEOTIDE SEQUENCE [LARGE SCALE GENOMIC DNA]</scope>
    <source>
        <strain evidence="4 5">CBS 389.68</strain>
    </source>
</reference>
<proteinExistence type="predicted"/>
<protein>
    <submittedName>
        <fullName evidence="4">SET domain-containing protein</fullName>
    </submittedName>
</protein>
<dbReference type="InterPro" id="IPR036464">
    <property type="entry name" value="Rubisco_LSMT_subst-bd_sf"/>
</dbReference>
<evidence type="ECO:0000313" key="5">
    <source>
        <dbReference type="Proteomes" id="UP000298138"/>
    </source>
</evidence>
<dbReference type="InterPro" id="IPR050600">
    <property type="entry name" value="SETD3_SETD6_MTase"/>
</dbReference>
<accession>A0A4V3SI47</accession>
<keyword evidence="3" id="KW-0949">S-adenosyl-L-methionine</keyword>
<dbReference type="STRING" id="341454.A0A4V3SI47"/>
<keyword evidence="2" id="KW-0808">Transferase</keyword>
<dbReference type="GO" id="GO:0005634">
    <property type="term" value="C:nucleus"/>
    <property type="evidence" value="ECO:0007669"/>
    <property type="project" value="TreeGrafter"/>
</dbReference>
<dbReference type="GO" id="GO:0016279">
    <property type="term" value="F:protein-lysine N-methyltransferase activity"/>
    <property type="evidence" value="ECO:0007669"/>
    <property type="project" value="InterPro"/>
</dbReference>